<comment type="caution">
    <text evidence="1">The sequence shown here is derived from an EMBL/GenBank/DDBJ whole genome shotgun (WGS) entry which is preliminary data.</text>
</comment>
<proteinExistence type="predicted"/>
<dbReference type="Proteomes" id="UP000825935">
    <property type="component" value="Chromosome 24"/>
</dbReference>
<dbReference type="OrthoDB" id="1045822at2759"/>
<evidence type="ECO:0000313" key="1">
    <source>
        <dbReference type="EMBL" id="KAH7300013.1"/>
    </source>
</evidence>
<dbReference type="OMA" id="WGAFCPC"/>
<protein>
    <recommendedName>
        <fullName evidence="3">PLAC8 family protein</fullName>
    </recommendedName>
</protein>
<dbReference type="PANTHER" id="PTHR15907">
    <property type="entry name" value="DUF614 FAMILY PROTEIN-RELATED"/>
    <property type="match status" value="1"/>
</dbReference>
<sequence length="158" mass="17862">MTTEPPNWSSSLFRGLFEDVQALACVAVCPCVVFARNAKNITDGEATFFRTCMTYLLLGGCWGTPACYVCGPMGYWITCVPRYASTYRRKLRAKRGLSDVPLSDQEAHFYCHPCALSQEFREIKSWHSDVVMGPSKPTVDRPPEETVTYVQSIQEMKR</sequence>
<evidence type="ECO:0000313" key="2">
    <source>
        <dbReference type="Proteomes" id="UP000825935"/>
    </source>
</evidence>
<reference evidence="1" key="1">
    <citation type="submission" date="2021-08" db="EMBL/GenBank/DDBJ databases">
        <title>WGS assembly of Ceratopteris richardii.</title>
        <authorList>
            <person name="Marchant D.B."/>
            <person name="Chen G."/>
            <person name="Jenkins J."/>
            <person name="Shu S."/>
            <person name="Leebens-Mack J."/>
            <person name="Grimwood J."/>
            <person name="Schmutz J."/>
            <person name="Soltis P."/>
            <person name="Soltis D."/>
            <person name="Chen Z.-H."/>
        </authorList>
    </citation>
    <scope>NUCLEOTIDE SEQUENCE</scope>
    <source>
        <strain evidence="1">Whitten #5841</strain>
        <tissue evidence="1">Leaf</tissue>
    </source>
</reference>
<dbReference type="Pfam" id="PF04749">
    <property type="entry name" value="PLAC8"/>
    <property type="match status" value="1"/>
</dbReference>
<organism evidence="1 2">
    <name type="scientific">Ceratopteris richardii</name>
    <name type="common">Triangle waterfern</name>
    <dbReference type="NCBI Taxonomy" id="49495"/>
    <lineage>
        <taxon>Eukaryota</taxon>
        <taxon>Viridiplantae</taxon>
        <taxon>Streptophyta</taxon>
        <taxon>Embryophyta</taxon>
        <taxon>Tracheophyta</taxon>
        <taxon>Polypodiopsida</taxon>
        <taxon>Polypodiidae</taxon>
        <taxon>Polypodiales</taxon>
        <taxon>Pteridineae</taxon>
        <taxon>Pteridaceae</taxon>
        <taxon>Parkerioideae</taxon>
        <taxon>Ceratopteris</taxon>
    </lineage>
</organism>
<name>A0A8T2RX58_CERRI</name>
<dbReference type="EMBL" id="CM035429">
    <property type="protein sequence ID" value="KAH7300013.1"/>
    <property type="molecule type" value="Genomic_DNA"/>
</dbReference>
<dbReference type="InterPro" id="IPR006461">
    <property type="entry name" value="PLAC_motif_containing"/>
</dbReference>
<accession>A0A8T2RX58</accession>
<evidence type="ECO:0008006" key="3">
    <source>
        <dbReference type="Google" id="ProtNLM"/>
    </source>
</evidence>
<keyword evidence="2" id="KW-1185">Reference proteome</keyword>
<gene>
    <name evidence="1" type="ORF">KP509_24G041000</name>
</gene>
<dbReference type="AlphaFoldDB" id="A0A8T2RX58"/>
<dbReference type="NCBIfam" id="TIGR01571">
    <property type="entry name" value="A_thal_Cys_rich"/>
    <property type="match status" value="1"/>
</dbReference>